<gene>
    <name evidence="1" type="ORF">B0A72_13440</name>
</gene>
<sequence>MTNQKPKDMKWFNNLTLEKIRGKFSKSITAGEESVHFEKGKELYAANQFQEAIIHLDSAINSGSYHEAYKLKANCLQKMDYHYNAIEDFDKAIEENPLDFSSYYSRAVSKKAIFDFTGQIEDLHNAIYYYKKNTILENSILRSFESDLLFAKMSIDGLTKNAAEIAKIPSLEIKSLITDSLHLIKQVKLKNAAVK</sequence>
<evidence type="ECO:0000313" key="1">
    <source>
        <dbReference type="EMBL" id="OXB04490.1"/>
    </source>
</evidence>
<comment type="caution">
    <text evidence="1">The sequence shown here is derived from an EMBL/GenBank/DDBJ whole genome shotgun (WGS) entry which is preliminary data.</text>
</comment>
<accession>A0AB36P068</accession>
<dbReference type="EMBL" id="MUHB01000010">
    <property type="protein sequence ID" value="OXB04490.1"/>
    <property type="molecule type" value="Genomic_DNA"/>
</dbReference>
<protein>
    <recommendedName>
        <fullName evidence="3">Tetratricopeptide repeat protein</fullName>
    </recommendedName>
</protein>
<name>A0AB36P068_9FLAO</name>
<dbReference type="Gene3D" id="1.25.40.10">
    <property type="entry name" value="Tetratricopeptide repeat domain"/>
    <property type="match status" value="1"/>
</dbReference>
<dbReference type="Proteomes" id="UP000198431">
    <property type="component" value="Unassembled WGS sequence"/>
</dbReference>
<proteinExistence type="predicted"/>
<dbReference type="InterPro" id="IPR011990">
    <property type="entry name" value="TPR-like_helical_dom_sf"/>
</dbReference>
<reference evidence="1 2" key="1">
    <citation type="submission" date="2016-11" db="EMBL/GenBank/DDBJ databases">
        <title>Whole genomes of Flavobacteriaceae.</title>
        <authorList>
            <person name="Stine C."/>
            <person name="Li C."/>
            <person name="Tadesse D."/>
        </authorList>
    </citation>
    <scope>NUCLEOTIDE SEQUENCE [LARGE SCALE GENOMIC DNA]</scope>
    <source>
        <strain evidence="1 2">ATCC 19366</strain>
    </source>
</reference>
<dbReference type="SUPFAM" id="SSF48452">
    <property type="entry name" value="TPR-like"/>
    <property type="match status" value="1"/>
</dbReference>
<evidence type="ECO:0000313" key="2">
    <source>
        <dbReference type="Proteomes" id="UP000198431"/>
    </source>
</evidence>
<evidence type="ECO:0008006" key="3">
    <source>
        <dbReference type="Google" id="ProtNLM"/>
    </source>
</evidence>
<organism evidence="1 2">
    <name type="scientific">Flavobacterium pectinovorum</name>
    <dbReference type="NCBI Taxonomy" id="29533"/>
    <lineage>
        <taxon>Bacteria</taxon>
        <taxon>Pseudomonadati</taxon>
        <taxon>Bacteroidota</taxon>
        <taxon>Flavobacteriia</taxon>
        <taxon>Flavobacteriales</taxon>
        <taxon>Flavobacteriaceae</taxon>
        <taxon>Flavobacterium</taxon>
    </lineage>
</organism>
<dbReference type="AlphaFoldDB" id="A0AB36P068"/>